<dbReference type="FunFam" id="3.40.50.300:FF:000287">
    <property type="entry name" value="Multidrug ABC transporter ATP-binding protein"/>
    <property type="match status" value="1"/>
</dbReference>
<dbReference type="KEGG" id="sfk:KY5_0689"/>
<dbReference type="GO" id="GO:0016887">
    <property type="term" value="F:ATP hydrolysis activity"/>
    <property type="evidence" value="ECO:0007669"/>
    <property type="project" value="InterPro"/>
</dbReference>
<evidence type="ECO:0000259" key="13">
    <source>
        <dbReference type="PROSITE" id="PS50929"/>
    </source>
</evidence>
<evidence type="ECO:0000256" key="1">
    <source>
        <dbReference type="ARBA" id="ARBA00004651"/>
    </source>
</evidence>
<sequence>MRWPRRTAAAEQQEAPARAADFQGAARRLLRRVRRQRALFYGMLALGTTSVTLNVAGPKVLAHATDLVVAGLVGRRLPEGTSRADAVGRLREQGDDGLADMLGAVDVVPGHGIDQGALAATLSLAVAVYALSGLCWIAQGRVTTRVVQRTVRALRQDVAEKLSRLPLSHFDRQPRGEILSRATNDIDNIAQTLQQTISQLTNSLLLVVGVLGMMFWISPPLALVALVTVPLTFAVTALIARRAKPHFVRQWSRTGRLTSQVEEEYTAHDLVLLHGRQQASADEFARHNEELFQAGYRAQFLSGAIQPALTFMGNLGYVLVAVASGIRVASGALSIGDAQAFVQYSRQFGGPLTNAASVANLAQSCAVSAERVFALLDAPEVRRTPTTSRPNGAQEAQPPVGRLDFEDVSFRYTPEEPLIEGLSLSVEPGQQVAVVGPTGAGKTTLVNLLPRFYDVTKGRILLDGVDIAELPHEELRRAIGMVPQDAWLFAGTIADNIAYGREGATRTEVAEAARAAHADHFVRTLPDGYDTLLGDGGAGVSAGERQLITIARAFLADPLLLVLDEATSSVDTHTEALVQQAMARLSEGRTSIVIAHRLATVRDADVIVVLDRGSVVEQGTHAQLLAAEGAYARLCAAQLR</sequence>
<dbReference type="InterPro" id="IPR039421">
    <property type="entry name" value="Type_1_exporter"/>
</dbReference>
<name>A0A291Q2J4_9ACTN</name>
<evidence type="ECO:0000256" key="10">
    <source>
        <dbReference type="ARBA" id="ARBA00071747"/>
    </source>
</evidence>
<evidence type="ECO:0000256" key="4">
    <source>
        <dbReference type="ARBA" id="ARBA00022741"/>
    </source>
</evidence>
<dbReference type="PANTHER" id="PTHR43394">
    <property type="entry name" value="ATP-DEPENDENT PERMEASE MDL1, MITOCHONDRIAL"/>
    <property type="match status" value="1"/>
</dbReference>
<evidence type="ECO:0000256" key="7">
    <source>
        <dbReference type="ARBA" id="ARBA00023136"/>
    </source>
</evidence>
<dbReference type="RefSeq" id="WP_098240773.1">
    <property type="nucleotide sequence ID" value="NZ_CP022685.1"/>
</dbReference>
<keyword evidence="15" id="KW-1185">Reference proteome</keyword>
<evidence type="ECO:0000313" key="15">
    <source>
        <dbReference type="Proteomes" id="UP000221011"/>
    </source>
</evidence>
<evidence type="ECO:0000256" key="3">
    <source>
        <dbReference type="ARBA" id="ARBA00022692"/>
    </source>
</evidence>
<feature type="transmembrane region" description="Helical" evidence="11">
    <location>
        <begin position="200"/>
        <end position="217"/>
    </location>
</feature>
<dbReference type="Pfam" id="PF00005">
    <property type="entry name" value="ABC_tran"/>
    <property type="match status" value="1"/>
</dbReference>
<comment type="subcellular location">
    <subcellularLocation>
        <location evidence="1">Cell membrane</location>
        <topology evidence="1">Multi-pass membrane protein</topology>
    </subcellularLocation>
</comment>
<dbReference type="PROSITE" id="PS50929">
    <property type="entry name" value="ABC_TM1F"/>
    <property type="match status" value="1"/>
</dbReference>
<gene>
    <name evidence="14" type="ORF">KY5_0689</name>
</gene>
<evidence type="ECO:0000256" key="6">
    <source>
        <dbReference type="ARBA" id="ARBA00022989"/>
    </source>
</evidence>
<keyword evidence="7 11" id="KW-0472">Membrane</keyword>
<dbReference type="PROSITE" id="PS50893">
    <property type="entry name" value="ABC_TRANSPORTER_2"/>
    <property type="match status" value="1"/>
</dbReference>
<dbReference type="InterPro" id="IPR003593">
    <property type="entry name" value="AAA+_ATPase"/>
</dbReference>
<dbReference type="InterPro" id="IPR027417">
    <property type="entry name" value="P-loop_NTPase"/>
</dbReference>
<dbReference type="InterPro" id="IPR036640">
    <property type="entry name" value="ABC1_TM_sf"/>
</dbReference>
<dbReference type="AlphaFoldDB" id="A0A291Q2J4"/>
<feature type="transmembrane region" description="Helical" evidence="11">
    <location>
        <begin position="223"/>
        <end position="240"/>
    </location>
</feature>
<evidence type="ECO:0000256" key="2">
    <source>
        <dbReference type="ARBA" id="ARBA00022448"/>
    </source>
</evidence>
<dbReference type="PANTHER" id="PTHR43394:SF1">
    <property type="entry name" value="ATP-BINDING CASSETTE SUB-FAMILY B MEMBER 10, MITOCHONDRIAL"/>
    <property type="match status" value="1"/>
</dbReference>
<dbReference type="SUPFAM" id="SSF90123">
    <property type="entry name" value="ABC transporter transmembrane region"/>
    <property type="match status" value="1"/>
</dbReference>
<dbReference type="CDD" id="cd03254">
    <property type="entry name" value="ABCC_Glucan_exporter_like"/>
    <property type="match status" value="1"/>
</dbReference>
<evidence type="ECO:0000256" key="9">
    <source>
        <dbReference type="ARBA" id="ARBA00061644"/>
    </source>
</evidence>
<accession>A0A291Q2J4</accession>
<keyword evidence="6 11" id="KW-1133">Transmembrane helix</keyword>
<keyword evidence="2" id="KW-0813">Transport</keyword>
<proteinExistence type="inferred from homology"/>
<dbReference type="Pfam" id="PF00664">
    <property type="entry name" value="ABC_membrane"/>
    <property type="match status" value="1"/>
</dbReference>
<reference evidence="14 15" key="1">
    <citation type="submission" date="2017-08" db="EMBL/GenBank/DDBJ databases">
        <title>Complete Genome Sequence of Streptomyces formicae KY5, the formicamycin producer.</title>
        <authorList>
            <person name="Holmes N.A."/>
            <person name="Devine R."/>
            <person name="Qin Z."/>
            <person name="Seipke R.F."/>
            <person name="Wilkinson B."/>
            <person name="Hutchings M.I."/>
        </authorList>
    </citation>
    <scope>NUCLEOTIDE SEQUENCE [LARGE SCALE GENOMIC DNA]</scope>
    <source>
        <strain evidence="14 15">KY5</strain>
    </source>
</reference>
<dbReference type="InterPro" id="IPR017871">
    <property type="entry name" value="ABC_transporter-like_CS"/>
</dbReference>
<feature type="transmembrane region" description="Helical" evidence="11">
    <location>
        <begin position="38"/>
        <end position="57"/>
    </location>
</feature>
<evidence type="ECO:0000259" key="12">
    <source>
        <dbReference type="PROSITE" id="PS50893"/>
    </source>
</evidence>
<dbReference type="SUPFAM" id="SSF52540">
    <property type="entry name" value="P-loop containing nucleoside triphosphate hydrolases"/>
    <property type="match status" value="1"/>
</dbReference>
<evidence type="ECO:0000256" key="8">
    <source>
        <dbReference type="ARBA" id="ARBA00055053"/>
    </source>
</evidence>
<dbReference type="PROSITE" id="PS00211">
    <property type="entry name" value="ABC_TRANSPORTER_1"/>
    <property type="match status" value="1"/>
</dbReference>
<dbReference type="GO" id="GO:0015421">
    <property type="term" value="F:ABC-type oligopeptide transporter activity"/>
    <property type="evidence" value="ECO:0007669"/>
    <property type="project" value="TreeGrafter"/>
</dbReference>
<dbReference type="SMART" id="SM00382">
    <property type="entry name" value="AAA"/>
    <property type="match status" value="1"/>
</dbReference>
<feature type="domain" description="ABC transporter" evidence="12">
    <location>
        <begin position="403"/>
        <end position="637"/>
    </location>
</feature>
<keyword evidence="3 11" id="KW-0812">Transmembrane</keyword>
<dbReference type="Gene3D" id="3.40.50.300">
    <property type="entry name" value="P-loop containing nucleotide triphosphate hydrolases"/>
    <property type="match status" value="1"/>
</dbReference>
<dbReference type="Proteomes" id="UP000221011">
    <property type="component" value="Chromosome"/>
</dbReference>
<protein>
    <recommendedName>
        <fullName evidence="10">Fatty acid ABC transporter ATP-binding/permease protein</fullName>
    </recommendedName>
</protein>
<dbReference type="GO" id="GO:0005886">
    <property type="term" value="C:plasma membrane"/>
    <property type="evidence" value="ECO:0007669"/>
    <property type="project" value="UniProtKB-SubCell"/>
</dbReference>
<feature type="transmembrane region" description="Helical" evidence="11">
    <location>
        <begin position="117"/>
        <end position="138"/>
    </location>
</feature>
<keyword evidence="4" id="KW-0547">Nucleotide-binding</keyword>
<dbReference type="GO" id="GO:0005524">
    <property type="term" value="F:ATP binding"/>
    <property type="evidence" value="ECO:0007669"/>
    <property type="project" value="UniProtKB-KW"/>
</dbReference>
<dbReference type="EMBL" id="CP022685">
    <property type="protein sequence ID" value="ATL25707.1"/>
    <property type="molecule type" value="Genomic_DNA"/>
</dbReference>
<evidence type="ECO:0000313" key="14">
    <source>
        <dbReference type="EMBL" id="ATL25707.1"/>
    </source>
</evidence>
<dbReference type="InterPro" id="IPR003439">
    <property type="entry name" value="ABC_transporter-like_ATP-bd"/>
</dbReference>
<keyword evidence="5 14" id="KW-0067">ATP-binding</keyword>
<comment type="function">
    <text evidence="8">ABC transporter involved in fatty acid import. Transmembrane domains (TMD) form a pore in the membrane and the ATP-binding domain (NBD) is responsible for energy generation.</text>
</comment>
<feature type="domain" description="ABC transmembrane type-1" evidence="13">
    <location>
        <begin position="42"/>
        <end position="364"/>
    </location>
</feature>
<evidence type="ECO:0000256" key="11">
    <source>
        <dbReference type="SAM" id="Phobius"/>
    </source>
</evidence>
<dbReference type="InterPro" id="IPR011527">
    <property type="entry name" value="ABC1_TM_dom"/>
</dbReference>
<dbReference type="CDD" id="cd18547">
    <property type="entry name" value="ABC_6TM_Tm288_like"/>
    <property type="match status" value="1"/>
</dbReference>
<evidence type="ECO:0000256" key="5">
    <source>
        <dbReference type="ARBA" id="ARBA00022840"/>
    </source>
</evidence>
<dbReference type="Gene3D" id="1.20.1560.10">
    <property type="entry name" value="ABC transporter type 1, transmembrane domain"/>
    <property type="match status" value="1"/>
</dbReference>
<organism evidence="14 15">
    <name type="scientific">Streptomyces formicae</name>
    <dbReference type="NCBI Taxonomy" id="1616117"/>
    <lineage>
        <taxon>Bacteria</taxon>
        <taxon>Bacillati</taxon>
        <taxon>Actinomycetota</taxon>
        <taxon>Actinomycetes</taxon>
        <taxon>Kitasatosporales</taxon>
        <taxon>Streptomycetaceae</taxon>
        <taxon>Streptomyces</taxon>
    </lineage>
</organism>
<comment type="similarity">
    <text evidence="9">Belongs to the ABC transporter superfamily. Lipid exporter (TC 3.A.1.106) family.</text>
</comment>